<dbReference type="GO" id="GO:0005829">
    <property type="term" value="C:cytosol"/>
    <property type="evidence" value="ECO:0007669"/>
    <property type="project" value="TreeGrafter"/>
</dbReference>
<dbReference type="PANTHER" id="PTHR45726">
    <property type="entry name" value="LEUKOTRIENE A-4 HYDROLASE"/>
    <property type="match status" value="1"/>
</dbReference>
<evidence type="ECO:0000313" key="14">
    <source>
        <dbReference type="EMBL" id="CAB3376270.1"/>
    </source>
</evidence>
<dbReference type="Proteomes" id="UP000494165">
    <property type="component" value="Unassembled WGS sequence"/>
</dbReference>
<evidence type="ECO:0000256" key="10">
    <source>
        <dbReference type="ARBA" id="ARBA00023049"/>
    </source>
</evidence>
<dbReference type="InterPro" id="IPR034015">
    <property type="entry name" value="M1_LTA4H"/>
</dbReference>
<dbReference type="FunFam" id="1.25.40.320:FF:000001">
    <property type="entry name" value="Leukotriene A(4) hydrolase"/>
    <property type="match status" value="1"/>
</dbReference>
<evidence type="ECO:0000256" key="11">
    <source>
        <dbReference type="PIRSR" id="PIRSR634015-1"/>
    </source>
</evidence>
<evidence type="ECO:0000256" key="12">
    <source>
        <dbReference type="PIRSR" id="PIRSR634015-3"/>
    </source>
</evidence>
<evidence type="ECO:0000256" key="3">
    <source>
        <dbReference type="ARBA" id="ARBA00010136"/>
    </source>
</evidence>
<evidence type="ECO:0000256" key="9">
    <source>
        <dbReference type="ARBA" id="ARBA00022833"/>
    </source>
</evidence>
<proteinExistence type="inferred from homology"/>
<dbReference type="InterPro" id="IPR001930">
    <property type="entry name" value="Peptidase_M1"/>
</dbReference>
<dbReference type="Gene3D" id="3.30.2010.30">
    <property type="match status" value="1"/>
</dbReference>
<reference evidence="14 15" key="1">
    <citation type="submission" date="2020-04" db="EMBL/GenBank/DDBJ databases">
        <authorList>
            <person name="Alioto T."/>
            <person name="Alioto T."/>
            <person name="Gomez Garrido J."/>
        </authorList>
    </citation>
    <scope>NUCLEOTIDE SEQUENCE [LARGE SCALE GENOMIC DNA]</scope>
</reference>
<keyword evidence="7 12" id="KW-0479">Metal-binding</keyword>
<evidence type="ECO:0000259" key="13">
    <source>
        <dbReference type="SMART" id="SM01263"/>
    </source>
</evidence>
<dbReference type="PRINTS" id="PR00756">
    <property type="entry name" value="ALADIPTASE"/>
</dbReference>
<keyword evidence="6" id="KW-0645">Protease</keyword>
<dbReference type="SUPFAM" id="SSF48371">
    <property type="entry name" value="ARM repeat"/>
    <property type="match status" value="1"/>
</dbReference>
<dbReference type="OrthoDB" id="79562at2759"/>
<comment type="similarity">
    <text evidence="3">Belongs to the peptidase M1 family.</text>
</comment>
<dbReference type="SUPFAM" id="SSF63737">
    <property type="entry name" value="Leukotriene A4 hydrolase N-terminal domain"/>
    <property type="match status" value="1"/>
</dbReference>
<dbReference type="AlphaFoldDB" id="A0A8S1CY11"/>
<evidence type="ECO:0000256" key="8">
    <source>
        <dbReference type="ARBA" id="ARBA00022801"/>
    </source>
</evidence>
<feature type="binding site" evidence="12">
    <location>
        <position position="297"/>
    </location>
    <ligand>
        <name>Zn(2+)</name>
        <dbReference type="ChEBI" id="CHEBI:29105"/>
        <note>catalytic</note>
    </ligand>
</feature>
<dbReference type="Gene3D" id="1.10.390.10">
    <property type="entry name" value="Neutral Protease Domain 2"/>
    <property type="match status" value="1"/>
</dbReference>
<evidence type="ECO:0000256" key="7">
    <source>
        <dbReference type="ARBA" id="ARBA00022723"/>
    </source>
</evidence>
<dbReference type="FunFam" id="3.30.2010.30:FF:000001">
    <property type="entry name" value="Leukotriene A(4) hydrolase"/>
    <property type="match status" value="1"/>
</dbReference>
<dbReference type="FunFam" id="1.10.390.10:FF:000003">
    <property type="entry name" value="Leukotriene A(4) hydrolase"/>
    <property type="match status" value="1"/>
</dbReference>
<dbReference type="EMBL" id="CADEPI010000126">
    <property type="protein sequence ID" value="CAB3376270.1"/>
    <property type="molecule type" value="Genomic_DNA"/>
</dbReference>
<dbReference type="InterPro" id="IPR014782">
    <property type="entry name" value="Peptidase_M1_dom"/>
</dbReference>
<name>A0A8S1CY11_9INSE</name>
<keyword evidence="5" id="KW-0449">Lipoprotein</keyword>
<dbReference type="GO" id="GO:0070006">
    <property type="term" value="F:metalloaminopeptidase activity"/>
    <property type="evidence" value="ECO:0007669"/>
    <property type="project" value="UniProtKB-ARBA"/>
</dbReference>
<feature type="domain" description="Peptidase M1 leukotriene A4 hydrolase/aminopeptidase C-terminal" evidence="13">
    <location>
        <begin position="465"/>
        <end position="611"/>
    </location>
</feature>
<feature type="binding site" evidence="12">
    <location>
        <position position="301"/>
    </location>
    <ligand>
        <name>Zn(2+)</name>
        <dbReference type="ChEBI" id="CHEBI:29105"/>
        <note>catalytic</note>
    </ligand>
</feature>
<dbReference type="SUPFAM" id="SSF55486">
    <property type="entry name" value="Metalloproteases ('zincins'), catalytic domain"/>
    <property type="match status" value="1"/>
</dbReference>
<evidence type="ECO:0000256" key="5">
    <source>
        <dbReference type="ARBA" id="ARBA00022622"/>
    </source>
</evidence>
<keyword evidence="5" id="KW-0336">GPI-anchor</keyword>
<sequence>MGIDALSKNDPSSFANTEDVVVRHAHVSWLVDFKKQTLAGSVTLTLEKVNDLADKVVLDTKDLTIKKVYLSGNPLDFVKGPTVSTFGESLTVQLPANTAKKFDLVIEYETSSKAYALQWLSPEQTSGKTHPYMFSQCQSIHCRTIMPCQDTPFVKFTYTAEVDAEADMTVLLSAVSSGDPQVIPGTSLRRHKYEQKVTIPSYLLAIVVAKLAHRTISPRINIWCEEENVDAATWEFSQAEEQLSFAEEICGTYEWGRYDLLILPPSFGYGGMENPCVTFVTPTCVVGDRTQADVIAHEISHSWTGNSVGIKTFEHFWLNEGWTMFVQRKIEAKLFGEKHRHFSAILGLNELRNTVRDSKHPEIETTLVKDLIGIDPEDVFNTVPYEKGHTLLFYLETLLGGNDAFDPFVKAYCQHFKGQPIDTDMFKSFLYEFFASKKAVLDSVDWQAWFFGLGMPPVIPEYDTTLSEECTKLADRWLNCPEEEVESLSSGPSFKDLSPLQQREFLDQLGLREQVISVNKLRKLDEWYNLKSVRNTEVKFRWLRLCIRAKWEDKIGEAIDFATIQGRMKFVRPLYRSMYAWPAARDRAVEAFKKHRDEYMYITARQVALDLHLDS</sequence>
<dbReference type="InterPro" id="IPR038502">
    <property type="entry name" value="M1_LTA-4_hydro/amino_C_sf"/>
</dbReference>
<dbReference type="InterPro" id="IPR045357">
    <property type="entry name" value="Aminopeptidase_N-like_N"/>
</dbReference>
<dbReference type="GO" id="GO:0008270">
    <property type="term" value="F:zinc ion binding"/>
    <property type="evidence" value="ECO:0007669"/>
    <property type="project" value="InterPro"/>
</dbReference>
<dbReference type="GO" id="GO:0006508">
    <property type="term" value="P:proteolysis"/>
    <property type="evidence" value="ECO:0007669"/>
    <property type="project" value="UniProtKB-KW"/>
</dbReference>
<comment type="caution">
    <text evidence="14">The sequence shown here is derived from an EMBL/GenBank/DDBJ whole genome shotgun (WGS) entry which is preliminary data.</text>
</comment>
<evidence type="ECO:0000313" key="15">
    <source>
        <dbReference type="Proteomes" id="UP000494165"/>
    </source>
</evidence>
<dbReference type="Pfam" id="PF09127">
    <property type="entry name" value="Leuk-A4-hydro_C"/>
    <property type="match status" value="1"/>
</dbReference>
<evidence type="ECO:0000256" key="1">
    <source>
        <dbReference type="ARBA" id="ARBA00004496"/>
    </source>
</evidence>
<keyword evidence="10" id="KW-0482">Metalloprotease</keyword>
<evidence type="ECO:0000256" key="6">
    <source>
        <dbReference type="ARBA" id="ARBA00022670"/>
    </source>
</evidence>
<keyword evidence="15" id="KW-1185">Reference proteome</keyword>
<feature type="binding site" evidence="12">
    <location>
        <position position="320"/>
    </location>
    <ligand>
        <name>Zn(2+)</name>
        <dbReference type="ChEBI" id="CHEBI:29105"/>
        <note>catalytic</note>
    </ligand>
</feature>
<keyword evidence="9 12" id="KW-0862">Zinc</keyword>
<dbReference type="InterPro" id="IPR015211">
    <property type="entry name" value="Peptidase_M1_C"/>
</dbReference>
<dbReference type="InterPro" id="IPR049980">
    <property type="entry name" value="LTA4H_cat"/>
</dbReference>
<feature type="active site" description="Proton acceptor" evidence="11">
    <location>
        <position position="298"/>
    </location>
</feature>
<evidence type="ECO:0000256" key="4">
    <source>
        <dbReference type="ARBA" id="ARBA00022490"/>
    </source>
</evidence>
<comment type="subcellular location">
    <subcellularLocation>
        <location evidence="2">Cell membrane</location>
        <topology evidence="2">Lipid-anchor</topology>
        <topology evidence="2">GPI-anchor</topology>
    </subcellularLocation>
    <subcellularLocation>
        <location evidence="1">Cytoplasm</location>
    </subcellularLocation>
</comment>
<organism evidence="14 15">
    <name type="scientific">Cloeon dipterum</name>
    <dbReference type="NCBI Taxonomy" id="197152"/>
    <lineage>
        <taxon>Eukaryota</taxon>
        <taxon>Metazoa</taxon>
        <taxon>Ecdysozoa</taxon>
        <taxon>Arthropoda</taxon>
        <taxon>Hexapoda</taxon>
        <taxon>Insecta</taxon>
        <taxon>Pterygota</taxon>
        <taxon>Palaeoptera</taxon>
        <taxon>Ephemeroptera</taxon>
        <taxon>Pisciforma</taxon>
        <taxon>Baetidae</taxon>
        <taxon>Cloeon</taxon>
    </lineage>
</organism>
<dbReference type="Gene3D" id="2.60.40.1730">
    <property type="entry name" value="tricorn interacting facor f3 domain"/>
    <property type="match status" value="1"/>
</dbReference>
<keyword evidence="5" id="KW-0325">Glycoprotein</keyword>
<keyword evidence="4" id="KW-0963">Cytoplasm</keyword>
<feature type="active site" description="Proton donor" evidence="11">
    <location>
        <position position="385"/>
    </location>
</feature>
<dbReference type="Gene3D" id="1.25.40.320">
    <property type="entry name" value="Peptidase M1, leukotriene A4 hydrolase/aminopeptidase C-terminal domain"/>
    <property type="match status" value="1"/>
</dbReference>
<dbReference type="PANTHER" id="PTHR45726:SF3">
    <property type="entry name" value="LEUKOTRIENE A-4 HYDROLASE"/>
    <property type="match status" value="1"/>
</dbReference>
<dbReference type="InterPro" id="IPR016024">
    <property type="entry name" value="ARM-type_fold"/>
</dbReference>
<dbReference type="InterPro" id="IPR027268">
    <property type="entry name" value="Peptidase_M4/M1_CTD_sf"/>
</dbReference>
<dbReference type="FunFam" id="2.60.40.1730:FF:000004">
    <property type="entry name" value="Leukotriene A(4) hydrolase"/>
    <property type="match status" value="1"/>
</dbReference>
<dbReference type="InterPro" id="IPR042097">
    <property type="entry name" value="Aminopeptidase_N-like_N_sf"/>
</dbReference>
<comment type="cofactor">
    <cofactor evidence="12">
        <name>Zn(2+)</name>
        <dbReference type="ChEBI" id="CHEBI:29105"/>
    </cofactor>
    <text evidence="12">Binds 1 zinc ion per subunit.</text>
</comment>
<accession>A0A8S1CY11</accession>
<dbReference type="GO" id="GO:0005886">
    <property type="term" value="C:plasma membrane"/>
    <property type="evidence" value="ECO:0007669"/>
    <property type="project" value="UniProtKB-SubCell"/>
</dbReference>
<gene>
    <name evidence="14" type="ORF">CLODIP_2_CD04904</name>
</gene>
<dbReference type="CDD" id="cd09599">
    <property type="entry name" value="M1_LTA4H"/>
    <property type="match status" value="1"/>
</dbReference>
<keyword evidence="5" id="KW-0472">Membrane</keyword>
<dbReference type="SMART" id="SM01263">
    <property type="entry name" value="Leuk-A4-hydro_C"/>
    <property type="match status" value="1"/>
</dbReference>
<dbReference type="Pfam" id="PF17900">
    <property type="entry name" value="Peptidase_M1_N"/>
    <property type="match status" value="1"/>
</dbReference>
<dbReference type="GO" id="GO:0004301">
    <property type="term" value="F:epoxide hydrolase activity"/>
    <property type="evidence" value="ECO:0007669"/>
    <property type="project" value="TreeGrafter"/>
</dbReference>
<keyword evidence="8" id="KW-0378">Hydrolase</keyword>
<dbReference type="Pfam" id="PF01433">
    <property type="entry name" value="Peptidase_M1"/>
    <property type="match status" value="1"/>
</dbReference>
<dbReference type="GO" id="GO:0098552">
    <property type="term" value="C:side of membrane"/>
    <property type="evidence" value="ECO:0007669"/>
    <property type="project" value="UniProtKB-KW"/>
</dbReference>
<evidence type="ECO:0000256" key="2">
    <source>
        <dbReference type="ARBA" id="ARBA00004609"/>
    </source>
</evidence>
<protein>
    <recommendedName>
        <fullName evidence="13">Peptidase M1 leukotriene A4 hydrolase/aminopeptidase C-terminal domain-containing protein</fullName>
    </recommendedName>
</protein>
<dbReference type="GO" id="GO:0043171">
    <property type="term" value="P:peptide catabolic process"/>
    <property type="evidence" value="ECO:0007669"/>
    <property type="project" value="TreeGrafter"/>
</dbReference>